<dbReference type="PANTHER" id="PTHR37478">
    <property type="match status" value="1"/>
</dbReference>
<organism evidence="3 4">
    <name type="scientific">Candidatus Syntrophonatronum acetioxidans</name>
    <dbReference type="NCBI Taxonomy" id="1795816"/>
    <lineage>
        <taxon>Bacteria</taxon>
        <taxon>Bacillati</taxon>
        <taxon>Bacillota</taxon>
        <taxon>Clostridia</taxon>
        <taxon>Eubacteriales</taxon>
        <taxon>Syntrophomonadaceae</taxon>
        <taxon>Candidatus Syntrophonatronum</taxon>
    </lineage>
</organism>
<sequence>MPRPPKWRHVENIPRHNYFKPAGVPLRELKEVILNVEELEALRLKDVERLEQEACAEKMKVSRPTFQRILTSARGKVAEALTEARAIRIEGGRFKLNMRHFKCSNCSHNWEVPFGTGQRGKDLPCPRCESRSVFRNQGTEE</sequence>
<reference evidence="3 4" key="1">
    <citation type="submission" date="2018-08" db="EMBL/GenBank/DDBJ databases">
        <title>The metabolism and importance of syntrophic acetate oxidation coupled to methane or sulfide production in haloalkaline environments.</title>
        <authorList>
            <person name="Timmers P.H.A."/>
            <person name="Vavourakis C.D."/>
            <person name="Sorokin D.Y."/>
            <person name="Sinninghe Damste J.S."/>
            <person name="Muyzer G."/>
            <person name="Stams A.J.M."/>
            <person name="Plugge C.M."/>
        </authorList>
    </citation>
    <scope>NUCLEOTIDE SEQUENCE [LARGE SCALE GENOMIC DNA]</scope>
    <source>
        <strain evidence="3">MSAO_Bac1</strain>
    </source>
</reference>
<name>A0A424YDX4_9FIRM</name>
<accession>A0A424YDX4</accession>
<dbReference type="Pfam" id="PF02001">
    <property type="entry name" value="DUF134"/>
    <property type="match status" value="1"/>
</dbReference>
<evidence type="ECO:0000313" key="3">
    <source>
        <dbReference type="EMBL" id="RQD75731.1"/>
    </source>
</evidence>
<dbReference type="AlphaFoldDB" id="A0A424YDX4"/>
<evidence type="ECO:0000256" key="1">
    <source>
        <dbReference type="ARBA" id="ARBA00009350"/>
    </source>
</evidence>
<dbReference type="PANTHER" id="PTHR37478:SF2">
    <property type="entry name" value="UPF0251 PROTEIN TK0562"/>
    <property type="match status" value="1"/>
</dbReference>
<comment type="caution">
    <text evidence="3">The sequence shown here is derived from an EMBL/GenBank/DDBJ whole genome shotgun (WGS) entry which is preliminary data.</text>
</comment>
<evidence type="ECO:0000313" key="4">
    <source>
        <dbReference type="Proteomes" id="UP000285138"/>
    </source>
</evidence>
<evidence type="ECO:0000256" key="2">
    <source>
        <dbReference type="HAMAP-Rule" id="MF_00674"/>
    </source>
</evidence>
<dbReference type="EMBL" id="QZAA01000147">
    <property type="protein sequence ID" value="RQD75731.1"/>
    <property type="molecule type" value="Genomic_DNA"/>
</dbReference>
<comment type="similarity">
    <text evidence="1 2">Belongs to the UPF0251 family.</text>
</comment>
<dbReference type="HAMAP" id="MF_00674">
    <property type="entry name" value="UPF0251"/>
    <property type="match status" value="1"/>
</dbReference>
<dbReference type="Proteomes" id="UP000285138">
    <property type="component" value="Unassembled WGS sequence"/>
</dbReference>
<gene>
    <name evidence="3" type="ORF">D5R97_05630</name>
</gene>
<protein>
    <recommendedName>
        <fullName evidence="2">UPF0251 protein D5R97_05630</fullName>
    </recommendedName>
</protein>
<proteinExistence type="inferred from homology"/>
<dbReference type="InterPro" id="IPR002852">
    <property type="entry name" value="UPF0251"/>
</dbReference>